<dbReference type="GeneID" id="83593196"/>
<dbReference type="Pfam" id="PF16161">
    <property type="entry name" value="DUF4867"/>
    <property type="match status" value="1"/>
</dbReference>
<organism evidence="1 2">
    <name type="scientific">Clostridium estertheticum</name>
    <dbReference type="NCBI Taxonomy" id="238834"/>
    <lineage>
        <taxon>Bacteria</taxon>
        <taxon>Bacillati</taxon>
        <taxon>Bacillota</taxon>
        <taxon>Clostridia</taxon>
        <taxon>Eubacteriales</taxon>
        <taxon>Clostridiaceae</taxon>
        <taxon>Clostridium</taxon>
    </lineage>
</organism>
<proteinExistence type="predicted"/>
<dbReference type="Proteomes" id="UP000531659">
    <property type="component" value="Unassembled WGS sequence"/>
</dbReference>
<comment type="caution">
    <text evidence="1">The sequence shown here is derived from an EMBL/GenBank/DDBJ whole genome shotgun (WGS) entry which is preliminary data.</text>
</comment>
<name>A0A7Y3SW81_9CLOT</name>
<dbReference type="InterPro" id="IPR032358">
    <property type="entry name" value="DUF4867"/>
</dbReference>
<accession>A0A7Y3SW81</accession>
<evidence type="ECO:0000313" key="2">
    <source>
        <dbReference type="Proteomes" id="UP000531659"/>
    </source>
</evidence>
<dbReference type="EMBL" id="JABEYB010000007">
    <property type="protein sequence ID" value="NNU76511.1"/>
    <property type="molecule type" value="Genomic_DNA"/>
</dbReference>
<evidence type="ECO:0000313" key="1">
    <source>
        <dbReference type="EMBL" id="NNU76511.1"/>
    </source>
</evidence>
<dbReference type="RefSeq" id="WP_171297172.1">
    <property type="nucleotide sequence ID" value="NZ_CP077615.1"/>
</dbReference>
<gene>
    <name evidence="1" type="ORF">HLQ16_11265</name>
</gene>
<dbReference type="AlphaFoldDB" id="A0A7Y3SW81"/>
<protein>
    <submittedName>
        <fullName evidence="1">DUF4867 family protein</fullName>
    </submittedName>
</protein>
<sequence>MIIKKITDSEFKKYGHVLENYDCSKLIERMKTTPLPNDVVYEPSIKELEDLEIAQDLKIREFGELPIQVGYCNGNNYLLNAVEYHRSSEINVAVTDFILLLGCIQDVEKDYSYETSNIEAFLVPAGTIIEVYATTLHYAPCNANKNGFKCVVVLPRDTNLPLENKINKSGEDVLLFARNKWLIGHKDTDLGTQGAFIGLKGKNISIK</sequence>
<reference evidence="1 2" key="1">
    <citation type="submission" date="2020-05" db="EMBL/GenBank/DDBJ databases">
        <title>Complete genome of Clostridium estertheticum subspecies estertheticum, isolated from Vacuum packed lamb meat from New Zealand imported to Switzerland.</title>
        <authorList>
            <person name="Wambui J."/>
            <person name="Stevens M.J.A."/>
            <person name="Stephan R."/>
        </authorList>
    </citation>
    <scope>NUCLEOTIDE SEQUENCE [LARGE SCALE GENOMIC DNA]</scope>
    <source>
        <strain evidence="1 2">CEST001</strain>
    </source>
</reference>